<evidence type="ECO:0000313" key="2">
    <source>
        <dbReference type="Ensembl" id="ENSCAFP00020004893.1"/>
    </source>
</evidence>
<evidence type="ECO:0000313" key="3">
    <source>
        <dbReference type="Proteomes" id="UP000694391"/>
    </source>
</evidence>
<dbReference type="Pfam" id="PF14469">
    <property type="entry name" value="AKAP28"/>
    <property type="match status" value="1"/>
</dbReference>
<dbReference type="GO" id="GO:0034237">
    <property type="term" value="F:protein kinase A regulatory subunit binding"/>
    <property type="evidence" value="ECO:0007669"/>
    <property type="project" value="TreeGrafter"/>
</dbReference>
<accession>A0A8C0JR64</accession>
<reference evidence="2" key="2">
    <citation type="submission" date="2025-09" db="UniProtKB">
        <authorList>
            <consortium name="Ensembl"/>
        </authorList>
    </citation>
    <scope>IDENTIFICATION</scope>
</reference>
<dbReference type="GO" id="GO:0005952">
    <property type="term" value="C:cAMP-dependent protein kinase complex"/>
    <property type="evidence" value="ECO:0007669"/>
    <property type="project" value="TreeGrafter"/>
</dbReference>
<keyword evidence="3" id="KW-1185">Reference proteome</keyword>
<organism evidence="2 3">
    <name type="scientific">Canis lupus dingo</name>
    <name type="common">dingo</name>
    <dbReference type="NCBI Taxonomy" id="286419"/>
    <lineage>
        <taxon>Eukaryota</taxon>
        <taxon>Metazoa</taxon>
        <taxon>Chordata</taxon>
        <taxon>Craniata</taxon>
        <taxon>Vertebrata</taxon>
        <taxon>Euteleostomi</taxon>
        <taxon>Mammalia</taxon>
        <taxon>Eutheria</taxon>
        <taxon>Laurasiatheria</taxon>
        <taxon>Carnivora</taxon>
        <taxon>Caniformia</taxon>
        <taxon>Canidae</taxon>
        <taxon>Canis</taxon>
    </lineage>
</organism>
<dbReference type="AlphaFoldDB" id="A0A8C0JR64"/>
<dbReference type="PANTHER" id="PTHR35075:SF1">
    <property type="entry name" value="A-KINASE ANCHOR PROTEIN 14"/>
    <property type="match status" value="1"/>
</dbReference>
<evidence type="ECO:0000256" key="1">
    <source>
        <dbReference type="SAM" id="MobiDB-lite"/>
    </source>
</evidence>
<sequence length="206" mass="23803">MSVYPHTCTHAQEITSRVSSSRQKKMDETKHVKIQDMDVEKSPISQETEDNANVNELALELAKNVVTTAVKTVEDAENPIKNINWITHGEFTAERGRKQIEEFVLVNCWVHCTEFIEREDLVHSYHYIYCVHWSNPTANIPIAQVSASAYFTIKITKNKPPDMPIEVSYIFEGLSLVHRPGQTRFREKWLRDTIEAKNILMESIPF</sequence>
<dbReference type="InterPro" id="IPR025663">
    <property type="entry name" value="AKAP_28"/>
</dbReference>
<dbReference type="InterPro" id="IPR053084">
    <property type="entry name" value="AKAP"/>
</dbReference>
<dbReference type="Proteomes" id="UP000694391">
    <property type="component" value="Unplaced"/>
</dbReference>
<dbReference type="Ensembl" id="ENSCAFT00020005658.1">
    <property type="protein sequence ID" value="ENSCAFP00020004893.1"/>
    <property type="gene ID" value="ENSCAFG00020004007.1"/>
</dbReference>
<name>A0A8C0JR64_CANLU</name>
<protein>
    <submittedName>
        <fullName evidence="2">A-kinase anchoring protein 14</fullName>
    </submittedName>
</protein>
<dbReference type="GeneTree" id="ENSGT00390000003444"/>
<gene>
    <name evidence="2" type="primary">AKAP14</name>
</gene>
<reference evidence="2" key="1">
    <citation type="submission" date="2025-08" db="UniProtKB">
        <authorList>
            <consortium name="Ensembl"/>
        </authorList>
    </citation>
    <scope>IDENTIFICATION</scope>
</reference>
<dbReference type="PANTHER" id="PTHR35075">
    <property type="entry name" value="A-KINASE ANCHOR PROTEIN 14"/>
    <property type="match status" value="1"/>
</dbReference>
<proteinExistence type="predicted"/>
<feature type="compositionally biased region" description="Polar residues" evidence="1">
    <location>
        <begin position="9"/>
        <end position="21"/>
    </location>
</feature>
<feature type="region of interest" description="Disordered" evidence="1">
    <location>
        <begin position="1"/>
        <end position="30"/>
    </location>
</feature>